<keyword evidence="8" id="KW-0460">Magnesium</keyword>
<evidence type="ECO:0000256" key="9">
    <source>
        <dbReference type="ARBA" id="ARBA00022843"/>
    </source>
</evidence>
<keyword evidence="6" id="KW-0221">Differentiation</keyword>
<keyword evidence="5" id="KW-0547">Nucleotide-binding</keyword>
<evidence type="ECO:0000256" key="6">
    <source>
        <dbReference type="ARBA" id="ARBA00022782"/>
    </source>
</evidence>
<dbReference type="SMART" id="SM00220">
    <property type="entry name" value="S_TKc"/>
    <property type="match status" value="1"/>
</dbReference>
<feature type="domain" description="Protein kinase" evidence="11">
    <location>
        <begin position="1"/>
        <end position="269"/>
    </location>
</feature>
<dbReference type="SUPFAM" id="SSF56112">
    <property type="entry name" value="Protein kinase-like (PK-like)"/>
    <property type="match status" value="1"/>
</dbReference>
<evidence type="ECO:0000313" key="13">
    <source>
        <dbReference type="WBParaSite" id="MBELARI_LOCUS18161"/>
    </source>
</evidence>
<dbReference type="Pfam" id="PF00069">
    <property type="entry name" value="Pkinase"/>
    <property type="match status" value="1"/>
</dbReference>
<dbReference type="InterPro" id="IPR008271">
    <property type="entry name" value="Ser/Thr_kinase_AS"/>
</dbReference>
<evidence type="ECO:0000313" key="12">
    <source>
        <dbReference type="Proteomes" id="UP000887575"/>
    </source>
</evidence>
<evidence type="ECO:0000256" key="7">
    <source>
        <dbReference type="ARBA" id="ARBA00022840"/>
    </source>
</evidence>
<dbReference type="WBParaSite" id="MBELARI_LOCUS18161">
    <property type="protein sequence ID" value="MBELARI_LOCUS18161"/>
    <property type="gene ID" value="MBELARI_LOCUS18161"/>
</dbReference>
<dbReference type="InterPro" id="IPR000719">
    <property type="entry name" value="Prot_kinase_dom"/>
</dbReference>
<comment type="cofactor">
    <cofactor evidence="1">
        <name>Mg(2+)</name>
        <dbReference type="ChEBI" id="CHEBI:18420"/>
    </cofactor>
</comment>
<dbReference type="PROSITE" id="PS00108">
    <property type="entry name" value="PROTEIN_KINASE_ST"/>
    <property type="match status" value="1"/>
</dbReference>
<dbReference type="GO" id="GO:0030154">
    <property type="term" value="P:cell differentiation"/>
    <property type="evidence" value="ECO:0007669"/>
    <property type="project" value="UniProtKB-KW"/>
</dbReference>
<dbReference type="GO" id="GO:0035556">
    <property type="term" value="P:intracellular signal transduction"/>
    <property type="evidence" value="ECO:0007669"/>
    <property type="project" value="TreeGrafter"/>
</dbReference>
<dbReference type="AlphaFoldDB" id="A0AAF3EX70"/>
<dbReference type="GO" id="GO:0007283">
    <property type="term" value="P:spermatogenesis"/>
    <property type="evidence" value="ECO:0007669"/>
    <property type="project" value="UniProtKB-KW"/>
</dbReference>
<sequence>MQITISPSTECLIPSLRTYLDADLNDPPIFATNHSLVFRANSQRFRSIVAIKIINRKALPQHVAEKFLTRELDVTRKVRHPHLLKCLLINSSSPSKIVIVSEYCARGTLLQMILTEGNIKETPTGARLFRQLIEAVQYLHARGVIHRDIKLENIFLDANGDLKLGDFGFSRQFEKGQRSTSFCGTRPYSAPQVVTYQPYDGYAADWYSVGIVLYTMIVGNWPKEPKLNVALNFPPDSPTHACRRLIARLLDDDENRRAGFEECLYSEWLAPQSNWMFADANFAYTVLQHT</sequence>
<keyword evidence="3" id="KW-0597">Phosphoprotein</keyword>
<keyword evidence="9" id="KW-0832">Ubl conjugation</keyword>
<reference evidence="13" key="1">
    <citation type="submission" date="2024-02" db="UniProtKB">
        <authorList>
            <consortium name="WormBaseParasite"/>
        </authorList>
    </citation>
    <scope>IDENTIFICATION</scope>
</reference>
<dbReference type="GO" id="GO:0005524">
    <property type="term" value="F:ATP binding"/>
    <property type="evidence" value="ECO:0007669"/>
    <property type="project" value="UniProtKB-KW"/>
</dbReference>
<dbReference type="GO" id="GO:0000287">
    <property type="term" value="F:magnesium ion binding"/>
    <property type="evidence" value="ECO:0007669"/>
    <property type="project" value="UniProtKB-ARBA"/>
</dbReference>
<protein>
    <recommendedName>
        <fullName evidence="11">Protein kinase domain-containing protein</fullName>
    </recommendedName>
</protein>
<keyword evidence="4" id="KW-0479">Metal-binding</keyword>
<keyword evidence="12" id="KW-1185">Reference proteome</keyword>
<evidence type="ECO:0000256" key="4">
    <source>
        <dbReference type="ARBA" id="ARBA00022723"/>
    </source>
</evidence>
<keyword evidence="10" id="KW-0744">Spermatogenesis</keyword>
<evidence type="ECO:0000256" key="2">
    <source>
        <dbReference type="ARBA" id="ARBA00022473"/>
    </source>
</evidence>
<keyword evidence="2" id="KW-0217">Developmental protein</keyword>
<dbReference type="GO" id="GO:0050321">
    <property type="term" value="F:tau-protein kinase activity"/>
    <property type="evidence" value="ECO:0007669"/>
    <property type="project" value="TreeGrafter"/>
</dbReference>
<proteinExistence type="predicted"/>
<evidence type="ECO:0000259" key="11">
    <source>
        <dbReference type="PROSITE" id="PS50011"/>
    </source>
</evidence>
<evidence type="ECO:0000256" key="8">
    <source>
        <dbReference type="ARBA" id="ARBA00022842"/>
    </source>
</evidence>
<dbReference type="PANTHER" id="PTHR24346:SF102">
    <property type="entry name" value="TESTIS-SPECIFIC SERINE_THREONINE-PROTEIN KINASE 1"/>
    <property type="match status" value="1"/>
</dbReference>
<dbReference type="PANTHER" id="PTHR24346">
    <property type="entry name" value="MAP/MICROTUBULE AFFINITY-REGULATING KINASE"/>
    <property type="match status" value="1"/>
</dbReference>
<dbReference type="PROSITE" id="PS50011">
    <property type="entry name" value="PROTEIN_KINASE_DOM"/>
    <property type="match status" value="1"/>
</dbReference>
<dbReference type="Proteomes" id="UP000887575">
    <property type="component" value="Unassembled WGS sequence"/>
</dbReference>
<dbReference type="InterPro" id="IPR011009">
    <property type="entry name" value="Kinase-like_dom_sf"/>
</dbReference>
<evidence type="ECO:0000256" key="10">
    <source>
        <dbReference type="ARBA" id="ARBA00022871"/>
    </source>
</evidence>
<accession>A0AAF3EX70</accession>
<organism evidence="12 13">
    <name type="scientific">Mesorhabditis belari</name>
    <dbReference type="NCBI Taxonomy" id="2138241"/>
    <lineage>
        <taxon>Eukaryota</taxon>
        <taxon>Metazoa</taxon>
        <taxon>Ecdysozoa</taxon>
        <taxon>Nematoda</taxon>
        <taxon>Chromadorea</taxon>
        <taxon>Rhabditida</taxon>
        <taxon>Rhabditina</taxon>
        <taxon>Rhabditomorpha</taxon>
        <taxon>Rhabditoidea</taxon>
        <taxon>Rhabditidae</taxon>
        <taxon>Mesorhabditinae</taxon>
        <taxon>Mesorhabditis</taxon>
    </lineage>
</organism>
<evidence type="ECO:0000256" key="1">
    <source>
        <dbReference type="ARBA" id="ARBA00001946"/>
    </source>
</evidence>
<dbReference type="GO" id="GO:0005737">
    <property type="term" value="C:cytoplasm"/>
    <property type="evidence" value="ECO:0007669"/>
    <property type="project" value="TreeGrafter"/>
</dbReference>
<name>A0AAF3EX70_9BILA</name>
<dbReference type="Gene3D" id="1.10.510.10">
    <property type="entry name" value="Transferase(Phosphotransferase) domain 1"/>
    <property type="match status" value="1"/>
</dbReference>
<evidence type="ECO:0000256" key="3">
    <source>
        <dbReference type="ARBA" id="ARBA00022553"/>
    </source>
</evidence>
<keyword evidence="7" id="KW-0067">ATP-binding</keyword>
<evidence type="ECO:0000256" key="5">
    <source>
        <dbReference type="ARBA" id="ARBA00022741"/>
    </source>
</evidence>
<dbReference type="GO" id="GO:0000226">
    <property type="term" value="P:microtubule cytoskeleton organization"/>
    <property type="evidence" value="ECO:0007669"/>
    <property type="project" value="TreeGrafter"/>
</dbReference>